<gene>
    <name evidence="1" type="ORF">C5471_05365</name>
</gene>
<protein>
    <recommendedName>
        <fullName evidence="3">Riboflavin biosynthesis intermediates N-glycosidase</fullName>
    </recommendedName>
</protein>
<sequence>MSTMSKHPFAKLMAEYAQDAIESRKPWLLWQVSYDSGKMWHDLYAHPQWVVGWEYRRKPEPVESDASKKHVHAQLMMQYAQDAMKSDEPWKRWERFHAVSWEQCKHSPAWNTKFKYRRKPEIITVGSVSFLKPISEAPALNTLCYVVAIRSNINIHSITWHNGSPMFRNFLKQGLIHLTEDAAQQHLEALIKINKGEF</sequence>
<reference evidence="1 2" key="1">
    <citation type="submission" date="2018-02" db="EMBL/GenBank/DDBJ databases">
        <authorList>
            <person name="Machado R.A."/>
        </authorList>
    </citation>
    <scope>NUCLEOTIDE SEQUENCE [LARGE SCALE GENOMIC DNA]</scope>
    <source>
        <strain evidence="1 2">T327</strain>
    </source>
</reference>
<dbReference type="Proteomes" id="UP000697802">
    <property type="component" value="Unassembled WGS sequence"/>
</dbReference>
<proteinExistence type="predicted"/>
<keyword evidence="2" id="KW-1185">Reference proteome</keyword>
<organism evidence="1 2">
    <name type="scientific">Photorhabdus tasmaniensis</name>
    <dbReference type="NCBI Taxonomy" id="1004159"/>
    <lineage>
        <taxon>Bacteria</taxon>
        <taxon>Pseudomonadati</taxon>
        <taxon>Pseudomonadota</taxon>
        <taxon>Gammaproteobacteria</taxon>
        <taxon>Enterobacterales</taxon>
        <taxon>Morganellaceae</taxon>
        <taxon>Photorhabdus</taxon>
    </lineage>
</organism>
<accession>A0ABX0GDM3</accession>
<comment type="caution">
    <text evidence="1">The sequence shown here is derived from an EMBL/GenBank/DDBJ whole genome shotgun (WGS) entry which is preliminary data.</text>
</comment>
<dbReference type="EMBL" id="PUJU01000008">
    <property type="protein sequence ID" value="NHB87169.1"/>
    <property type="molecule type" value="Genomic_DNA"/>
</dbReference>
<evidence type="ECO:0000313" key="1">
    <source>
        <dbReference type="EMBL" id="NHB87169.1"/>
    </source>
</evidence>
<name>A0ABX0GDM3_9GAMM</name>
<evidence type="ECO:0008006" key="3">
    <source>
        <dbReference type="Google" id="ProtNLM"/>
    </source>
</evidence>
<evidence type="ECO:0000313" key="2">
    <source>
        <dbReference type="Proteomes" id="UP000697802"/>
    </source>
</evidence>